<keyword evidence="3" id="KW-1185">Reference proteome</keyword>
<proteinExistence type="predicted"/>
<evidence type="ECO:0000313" key="3">
    <source>
        <dbReference type="Proteomes" id="UP001139011"/>
    </source>
</evidence>
<dbReference type="Proteomes" id="UP001139011">
    <property type="component" value="Unassembled WGS sequence"/>
</dbReference>
<protein>
    <submittedName>
        <fullName evidence="2">Glycosyltransferase</fullName>
    </submittedName>
</protein>
<comment type="caution">
    <text evidence="2">The sequence shown here is derived from an EMBL/GenBank/DDBJ whole genome shotgun (WGS) entry which is preliminary data.</text>
</comment>
<name>A0A9X1X9D8_9BACL</name>
<evidence type="ECO:0000256" key="1">
    <source>
        <dbReference type="SAM" id="SignalP"/>
    </source>
</evidence>
<evidence type="ECO:0000313" key="2">
    <source>
        <dbReference type="EMBL" id="MCK6256431.1"/>
    </source>
</evidence>
<dbReference type="AlphaFoldDB" id="A0A9X1X9D8"/>
<reference evidence="2" key="1">
    <citation type="submission" date="2021-09" db="EMBL/GenBank/DDBJ databases">
        <title>Genome analysis of Fictibacillus sp. KIGAM418 isolated from marine sediment.</title>
        <authorList>
            <person name="Seo M.-J."/>
            <person name="Cho E.-S."/>
            <person name="Hwang C.Y."/>
        </authorList>
    </citation>
    <scope>NUCLEOTIDE SEQUENCE</scope>
    <source>
        <strain evidence="2">KIGAM418</strain>
    </source>
</reference>
<feature type="signal peptide" evidence="1">
    <location>
        <begin position="1"/>
        <end position="26"/>
    </location>
</feature>
<dbReference type="EMBL" id="JAIWJX010000002">
    <property type="protein sequence ID" value="MCK6256431.1"/>
    <property type="molecule type" value="Genomic_DNA"/>
</dbReference>
<accession>A0A9X1X9D8</accession>
<keyword evidence="1" id="KW-0732">Signal</keyword>
<organism evidence="2 3">
    <name type="scientific">Fictibacillus marinisediminis</name>
    <dbReference type="NCBI Taxonomy" id="2878389"/>
    <lineage>
        <taxon>Bacteria</taxon>
        <taxon>Bacillati</taxon>
        <taxon>Bacillota</taxon>
        <taxon>Bacilli</taxon>
        <taxon>Bacillales</taxon>
        <taxon>Fictibacillaceae</taxon>
        <taxon>Fictibacillus</taxon>
    </lineage>
</organism>
<dbReference type="RefSeq" id="WP_248252108.1">
    <property type="nucleotide sequence ID" value="NZ_JAIWJX010000002.1"/>
</dbReference>
<gene>
    <name evidence="2" type="ORF">LCY76_07470</name>
</gene>
<feature type="chain" id="PRO_5040967873" evidence="1">
    <location>
        <begin position="27"/>
        <end position="216"/>
    </location>
</feature>
<sequence>MKKHLLKFSLPLFAACLIFSPLSAQAKTAPRVQQQCLSVSAVKLQGDLRKLWIDHTIWTRSYIVSAIAGLKDQDQVLARLLKNQKDIGNAIKPYYGEAAGNKLGELLTEHIVLAGKLTAAAKTGNQADFKKYNTAWFRNADDIARFLSSANPNWPEKTLKEMLYIHLQFVTDQVTNRLKQNWNGDISAFDLGEDHIIKMADTLTGGIIKQFPNKFQ</sequence>